<feature type="non-terminal residue" evidence="2">
    <location>
        <position position="210"/>
    </location>
</feature>
<evidence type="ECO:0000259" key="1">
    <source>
        <dbReference type="PROSITE" id="PS50878"/>
    </source>
</evidence>
<evidence type="ECO:0000313" key="2">
    <source>
        <dbReference type="EMBL" id="GKT31441.1"/>
    </source>
</evidence>
<accession>A0ABQ5KHQ0</accession>
<protein>
    <recommendedName>
        <fullName evidence="1">Reverse transcriptase domain-containing protein</fullName>
    </recommendedName>
</protein>
<organism evidence="2 3">
    <name type="scientific">Aduncisulcus paluster</name>
    <dbReference type="NCBI Taxonomy" id="2918883"/>
    <lineage>
        <taxon>Eukaryota</taxon>
        <taxon>Metamonada</taxon>
        <taxon>Carpediemonas-like organisms</taxon>
        <taxon>Aduncisulcus</taxon>
    </lineage>
</organism>
<dbReference type="PANTHER" id="PTHR24559">
    <property type="entry name" value="TRANSPOSON TY3-I GAG-POL POLYPROTEIN"/>
    <property type="match status" value="1"/>
</dbReference>
<dbReference type="PROSITE" id="PS50878">
    <property type="entry name" value="RT_POL"/>
    <property type="match status" value="1"/>
</dbReference>
<dbReference type="InterPro" id="IPR043502">
    <property type="entry name" value="DNA/RNA_pol_sf"/>
</dbReference>
<gene>
    <name evidence="2" type="ORF">ADUPG1_005885</name>
</gene>
<dbReference type="EMBL" id="BQXS01009661">
    <property type="protein sequence ID" value="GKT31441.1"/>
    <property type="molecule type" value="Genomic_DNA"/>
</dbReference>
<comment type="caution">
    <text evidence="2">The sequence shown here is derived from an EMBL/GenBank/DDBJ whole genome shotgun (WGS) entry which is preliminary data.</text>
</comment>
<dbReference type="Pfam" id="PF00078">
    <property type="entry name" value="RVT_1"/>
    <property type="match status" value="1"/>
</dbReference>
<dbReference type="Gene3D" id="3.10.10.10">
    <property type="entry name" value="HIV Type 1 Reverse Transcriptase, subunit A, domain 1"/>
    <property type="match status" value="1"/>
</dbReference>
<dbReference type="InterPro" id="IPR053134">
    <property type="entry name" value="RNA-dir_DNA_polymerase"/>
</dbReference>
<feature type="domain" description="Reverse transcriptase" evidence="1">
    <location>
        <begin position="111"/>
        <end position="210"/>
    </location>
</feature>
<keyword evidence="3" id="KW-1185">Reference proteome</keyword>
<proteinExistence type="predicted"/>
<dbReference type="CDD" id="cd01647">
    <property type="entry name" value="RT_LTR"/>
    <property type="match status" value="1"/>
</dbReference>
<sequence length="210" mass="23440">MGEPFIRETSWFSEGLPSLPEVIADFEEDEIAVPVATEDTGSFDLSGTAPELMDAVKKLTSQYEAKSRKVGICKGDPVEIVVTDTHPVNCPPRRLSPDRREALQLLIDDLLARGAICPSKSAYASPIVMVPKKDDSWRLCIDYREVNKRIQDVAFPLPRIDDFLGHLTGKKFFAALDLVHGYHQLHLAPETKHITAFTTPLGLFEWNVLP</sequence>
<dbReference type="InterPro" id="IPR043128">
    <property type="entry name" value="Rev_trsase/Diguanyl_cyclase"/>
</dbReference>
<evidence type="ECO:0000313" key="3">
    <source>
        <dbReference type="Proteomes" id="UP001057375"/>
    </source>
</evidence>
<dbReference type="InterPro" id="IPR000477">
    <property type="entry name" value="RT_dom"/>
</dbReference>
<dbReference type="SUPFAM" id="SSF56672">
    <property type="entry name" value="DNA/RNA polymerases"/>
    <property type="match status" value="1"/>
</dbReference>
<dbReference type="PANTHER" id="PTHR24559:SF444">
    <property type="entry name" value="REVERSE TRANSCRIPTASE DOMAIN-CONTAINING PROTEIN"/>
    <property type="match status" value="1"/>
</dbReference>
<dbReference type="Gene3D" id="3.30.70.270">
    <property type="match status" value="1"/>
</dbReference>
<reference evidence="2" key="1">
    <citation type="submission" date="2022-03" db="EMBL/GenBank/DDBJ databases">
        <title>Draft genome sequence of Aduncisulcus paluster, a free-living microaerophilic Fornicata.</title>
        <authorList>
            <person name="Yuyama I."/>
            <person name="Kume K."/>
            <person name="Tamura T."/>
            <person name="Inagaki Y."/>
            <person name="Hashimoto T."/>
        </authorList>
    </citation>
    <scope>NUCLEOTIDE SEQUENCE</scope>
    <source>
        <strain evidence="2">NY0171</strain>
    </source>
</reference>
<name>A0ABQ5KHQ0_9EUKA</name>
<dbReference type="Proteomes" id="UP001057375">
    <property type="component" value="Unassembled WGS sequence"/>
</dbReference>